<keyword evidence="2" id="KW-0560">Oxidoreductase</keyword>
<evidence type="ECO:0000256" key="1">
    <source>
        <dbReference type="ARBA" id="ARBA00006484"/>
    </source>
</evidence>
<dbReference type="Gene3D" id="3.40.50.720">
    <property type="entry name" value="NAD(P)-binding Rossmann-like Domain"/>
    <property type="match status" value="1"/>
</dbReference>
<name>Q026V0_SOLUE</name>
<gene>
    <name evidence="5" type="ordered locus">Acid_1979</name>
</gene>
<dbReference type="InParanoid" id="Q026V0"/>
<evidence type="ECO:0000313" key="5">
    <source>
        <dbReference type="EMBL" id="ABJ82969.1"/>
    </source>
</evidence>
<dbReference type="InterPro" id="IPR051911">
    <property type="entry name" value="SDR_oxidoreductase"/>
</dbReference>
<dbReference type="InterPro" id="IPR057326">
    <property type="entry name" value="KR_dom"/>
</dbReference>
<dbReference type="OrthoDB" id="9775296at2"/>
<evidence type="ECO:0000256" key="3">
    <source>
        <dbReference type="RuleBase" id="RU000363"/>
    </source>
</evidence>
<reference evidence="5" key="1">
    <citation type="submission" date="2006-10" db="EMBL/GenBank/DDBJ databases">
        <title>Complete sequence of Solibacter usitatus Ellin6076.</title>
        <authorList>
            <consortium name="US DOE Joint Genome Institute"/>
            <person name="Copeland A."/>
            <person name="Lucas S."/>
            <person name="Lapidus A."/>
            <person name="Barry K."/>
            <person name="Detter J.C."/>
            <person name="Glavina del Rio T."/>
            <person name="Hammon N."/>
            <person name="Israni S."/>
            <person name="Dalin E."/>
            <person name="Tice H."/>
            <person name="Pitluck S."/>
            <person name="Thompson L.S."/>
            <person name="Brettin T."/>
            <person name="Bruce D."/>
            <person name="Han C."/>
            <person name="Tapia R."/>
            <person name="Gilna P."/>
            <person name="Schmutz J."/>
            <person name="Larimer F."/>
            <person name="Land M."/>
            <person name="Hauser L."/>
            <person name="Kyrpides N."/>
            <person name="Mikhailova N."/>
            <person name="Janssen P.H."/>
            <person name="Kuske C.R."/>
            <person name="Richardson P."/>
        </authorList>
    </citation>
    <scope>NUCLEOTIDE SEQUENCE</scope>
    <source>
        <strain evidence="5">Ellin6076</strain>
    </source>
</reference>
<accession>Q026V0</accession>
<dbReference type="PRINTS" id="PR00081">
    <property type="entry name" value="GDHRDH"/>
</dbReference>
<dbReference type="InterPro" id="IPR036291">
    <property type="entry name" value="NAD(P)-bd_dom_sf"/>
</dbReference>
<dbReference type="AlphaFoldDB" id="Q026V0"/>
<evidence type="ECO:0000259" key="4">
    <source>
        <dbReference type="SMART" id="SM00822"/>
    </source>
</evidence>
<dbReference type="Pfam" id="PF00106">
    <property type="entry name" value="adh_short"/>
    <property type="match status" value="1"/>
</dbReference>
<sequence>MGKSILVTGASTGLGKEMALYLAERGFEVYGTMRDLNDAESLLSAARSRKTRLNVLALDVTNTTSIRNAVESMVAETGGIYGVINNAGIGLRGYFEDLDGEEIRRMFDANVFGVMEVTRAVLPHMRRAESGRILLISSVGGRIGSLGVSTYCATKFAIEGFGESLFMELAPLGIRVSLIEPGIIKTERWTMNRGVGARAADPASPYYAWFMQSEHQADKLVQASTATPADVAAVVHQALISESPKLRYMVGRKAKAAVALRRWLPGDLFERIYFGVVIRRATQLQPLNTKAGFKS</sequence>
<dbReference type="STRING" id="234267.Acid_1979"/>
<dbReference type="PANTHER" id="PTHR43976:SF16">
    <property type="entry name" value="SHORT-CHAIN DEHYDROGENASE_REDUCTASE FAMILY PROTEIN"/>
    <property type="match status" value="1"/>
</dbReference>
<dbReference type="PANTHER" id="PTHR43976">
    <property type="entry name" value="SHORT CHAIN DEHYDROGENASE"/>
    <property type="match status" value="1"/>
</dbReference>
<feature type="domain" description="Ketoreductase" evidence="4">
    <location>
        <begin position="3"/>
        <end position="182"/>
    </location>
</feature>
<dbReference type="EMBL" id="CP000473">
    <property type="protein sequence ID" value="ABJ82969.1"/>
    <property type="molecule type" value="Genomic_DNA"/>
</dbReference>
<dbReference type="SMART" id="SM00822">
    <property type="entry name" value="PKS_KR"/>
    <property type="match status" value="1"/>
</dbReference>
<dbReference type="InterPro" id="IPR002347">
    <property type="entry name" value="SDR_fam"/>
</dbReference>
<protein>
    <submittedName>
        <fullName evidence="5">Short-chain dehydrogenase/reductase SDR</fullName>
    </submittedName>
</protein>
<organism evidence="5">
    <name type="scientific">Solibacter usitatus (strain Ellin6076)</name>
    <dbReference type="NCBI Taxonomy" id="234267"/>
    <lineage>
        <taxon>Bacteria</taxon>
        <taxon>Pseudomonadati</taxon>
        <taxon>Acidobacteriota</taxon>
        <taxon>Terriglobia</taxon>
        <taxon>Bryobacterales</taxon>
        <taxon>Solibacteraceae</taxon>
        <taxon>Candidatus Solibacter</taxon>
    </lineage>
</organism>
<comment type="similarity">
    <text evidence="1 3">Belongs to the short-chain dehydrogenases/reductases (SDR) family.</text>
</comment>
<dbReference type="GO" id="GO:0016491">
    <property type="term" value="F:oxidoreductase activity"/>
    <property type="evidence" value="ECO:0007669"/>
    <property type="project" value="UniProtKB-KW"/>
</dbReference>
<evidence type="ECO:0000256" key="2">
    <source>
        <dbReference type="ARBA" id="ARBA00023002"/>
    </source>
</evidence>
<dbReference type="HOGENOM" id="CLU_010194_2_9_0"/>
<dbReference type="FunCoup" id="Q026V0">
    <property type="interactions" value="398"/>
</dbReference>
<dbReference type="SUPFAM" id="SSF51735">
    <property type="entry name" value="NAD(P)-binding Rossmann-fold domains"/>
    <property type="match status" value="1"/>
</dbReference>
<proteinExistence type="inferred from homology"/>
<dbReference type="CDD" id="cd05374">
    <property type="entry name" value="17beta-HSD-like_SDR_c"/>
    <property type="match status" value="1"/>
</dbReference>
<dbReference type="eggNOG" id="COG4221">
    <property type="taxonomic scope" value="Bacteria"/>
</dbReference>
<dbReference type="KEGG" id="sus:Acid_1979"/>
<dbReference type="PRINTS" id="PR00080">
    <property type="entry name" value="SDRFAMILY"/>
</dbReference>